<dbReference type="PANTHER" id="PTHR31731">
    <property type="match status" value="1"/>
</dbReference>
<keyword evidence="6" id="KW-1185">Reference proteome</keyword>
<sequence length="241" mass="22822">MASKAALFLALNLLLVAVTSACPYCGPGNNGGGHGGRAPGGGSHGGGAHGGGSHGGGAPGGGSSGGYGNGGNNGGYGNGGNSGGNDGGYGGGNGGGIGLPIGGGAAAAGDRTHRRRKRRRHWTDRTGPIGGGNGGGIGPIGGGGGGSGNDGTTGWYGRCPKDALKLGVCANVLDLIKAKAGVPANEACCPLLNGLVELDAAVCLCTAIKANVLGLNLNIPINLSLILNFCGKGVPTGFKCL</sequence>
<dbReference type="SMART" id="SM00499">
    <property type="entry name" value="AAI"/>
    <property type="match status" value="1"/>
</dbReference>
<gene>
    <name evidence="5" type="primary">gb07410</name>
    <name evidence="5" type="ORF">PR202_gb07410</name>
</gene>
<dbReference type="Pfam" id="PF14547">
    <property type="entry name" value="Hydrophob_seed"/>
    <property type="match status" value="1"/>
</dbReference>
<dbReference type="Gene3D" id="1.10.110.10">
    <property type="entry name" value="Plant lipid-transfer and hydrophobic proteins"/>
    <property type="match status" value="1"/>
</dbReference>
<evidence type="ECO:0000313" key="5">
    <source>
        <dbReference type="EMBL" id="GJN20082.1"/>
    </source>
</evidence>
<keyword evidence="1 3" id="KW-0732">Signal</keyword>
<feature type="compositionally biased region" description="Gly residues" evidence="2">
    <location>
        <begin position="128"/>
        <end position="137"/>
    </location>
</feature>
<organism evidence="5 6">
    <name type="scientific">Eleusine coracana subsp. coracana</name>
    <dbReference type="NCBI Taxonomy" id="191504"/>
    <lineage>
        <taxon>Eukaryota</taxon>
        <taxon>Viridiplantae</taxon>
        <taxon>Streptophyta</taxon>
        <taxon>Embryophyta</taxon>
        <taxon>Tracheophyta</taxon>
        <taxon>Spermatophyta</taxon>
        <taxon>Magnoliopsida</taxon>
        <taxon>Liliopsida</taxon>
        <taxon>Poales</taxon>
        <taxon>Poaceae</taxon>
        <taxon>PACMAD clade</taxon>
        <taxon>Chloridoideae</taxon>
        <taxon>Cynodonteae</taxon>
        <taxon>Eleusininae</taxon>
        <taxon>Eleusine</taxon>
    </lineage>
</organism>
<reference evidence="5" key="2">
    <citation type="submission" date="2021-12" db="EMBL/GenBank/DDBJ databases">
        <title>Resequencing data analysis of finger millet.</title>
        <authorList>
            <person name="Hatakeyama M."/>
            <person name="Aluri S."/>
            <person name="Balachadran M.T."/>
            <person name="Sivarajan S.R."/>
            <person name="Poveda L."/>
            <person name="Shimizu-Inatsugi R."/>
            <person name="Schlapbach R."/>
            <person name="Sreeman S.M."/>
            <person name="Shimizu K.K."/>
        </authorList>
    </citation>
    <scope>NUCLEOTIDE SEQUENCE</scope>
</reference>
<dbReference type="PROSITE" id="PS51257">
    <property type="entry name" value="PROKAR_LIPOPROTEIN"/>
    <property type="match status" value="1"/>
</dbReference>
<dbReference type="InterPro" id="IPR051636">
    <property type="entry name" value="Plant_LTP/defense-related"/>
</dbReference>
<dbReference type="InterPro" id="IPR027923">
    <property type="entry name" value="Hydrophob_seed_dom"/>
</dbReference>
<dbReference type="InterPro" id="IPR036312">
    <property type="entry name" value="Bifun_inhib/LTP/seed_sf"/>
</dbReference>
<dbReference type="CDD" id="cd01958">
    <property type="entry name" value="HPS_like"/>
    <property type="match status" value="1"/>
</dbReference>
<protein>
    <recommendedName>
        <fullName evidence="4">Bifunctional inhibitor/plant lipid transfer protein/seed storage helical domain-containing protein</fullName>
    </recommendedName>
</protein>
<feature type="domain" description="Bifunctional inhibitor/plant lipid transfer protein/seed storage helical" evidence="4">
    <location>
        <begin position="159"/>
        <end position="240"/>
    </location>
</feature>
<feature type="compositionally biased region" description="Basic residues" evidence="2">
    <location>
        <begin position="112"/>
        <end position="122"/>
    </location>
</feature>
<evidence type="ECO:0000259" key="4">
    <source>
        <dbReference type="SMART" id="SM00499"/>
    </source>
</evidence>
<dbReference type="EMBL" id="BQKI01000074">
    <property type="protein sequence ID" value="GJN20082.1"/>
    <property type="molecule type" value="Genomic_DNA"/>
</dbReference>
<feature type="chain" id="PRO_5043495573" description="Bifunctional inhibitor/plant lipid transfer protein/seed storage helical domain-containing protein" evidence="3">
    <location>
        <begin position="22"/>
        <end position="241"/>
    </location>
</feature>
<dbReference type="SUPFAM" id="SSF47699">
    <property type="entry name" value="Bifunctional inhibitor/lipid-transfer protein/seed storage 2S albumin"/>
    <property type="match status" value="1"/>
</dbReference>
<reference evidence="5" key="1">
    <citation type="journal article" date="2018" name="DNA Res.">
        <title>Multiple hybrid de novo genome assembly of finger millet, an orphan allotetraploid crop.</title>
        <authorList>
            <person name="Hatakeyama M."/>
            <person name="Aluri S."/>
            <person name="Balachadran M.T."/>
            <person name="Sivarajan S.R."/>
            <person name="Patrignani A."/>
            <person name="Gruter S."/>
            <person name="Poveda L."/>
            <person name="Shimizu-Inatsugi R."/>
            <person name="Baeten J."/>
            <person name="Francoijs K.J."/>
            <person name="Nataraja K.N."/>
            <person name="Reddy Y.A.N."/>
            <person name="Phadnis S."/>
            <person name="Ravikumar R.L."/>
            <person name="Schlapbach R."/>
            <person name="Sreeman S.M."/>
            <person name="Shimizu K.K."/>
        </authorList>
    </citation>
    <scope>NUCLEOTIDE SEQUENCE</scope>
</reference>
<dbReference type="AlphaFoldDB" id="A0AAV5EC02"/>
<evidence type="ECO:0000256" key="3">
    <source>
        <dbReference type="SAM" id="SignalP"/>
    </source>
</evidence>
<evidence type="ECO:0000256" key="1">
    <source>
        <dbReference type="ARBA" id="ARBA00022729"/>
    </source>
</evidence>
<feature type="signal peptide" evidence="3">
    <location>
        <begin position="1"/>
        <end position="21"/>
    </location>
</feature>
<dbReference type="InterPro" id="IPR016140">
    <property type="entry name" value="Bifunc_inhib/LTP/seed_store"/>
</dbReference>
<dbReference type="Proteomes" id="UP001054889">
    <property type="component" value="Unassembled WGS sequence"/>
</dbReference>
<evidence type="ECO:0000256" key="2">
    <source>
        <dbReference type="SAM" id="MobiDB-lite"/>
    </source>
</evidence>
<name>A0AAV5EC02_ELECO</name>
<feature type="region of interest" description="Disordered" evidence="2">
    <location>
        <begin position="103"/>
        <end position="137"/>
    </location>
</feature>
<accession>A0AAV5EC02</accession>
<proteinExistence type="predicted"/>
<comment type="caution">
    <text evidence="5">The sequence shown here is derived from an EMBL/GenBank/DDBJ whole genome shotgun (WGS) entry which is preliminary data.</text>
</comment>
<evidence type="ECO:0000313" key="6">
    <source>
        <dbReference type="Proteomes" id="UP001054889"/>
    </source>
</evidence>
<dbReference type="FunFam" id="1.10.110.10:FF:000003">
    <property type="entry name" value="pEARLI1-like lipid transfer protein 1"/>
    <property type="match status" value="1"/>
</dbReference>
<feature type="region of interest" description="Disordered" evidence="2">
    <location>
        <begin position="36"/>
        <end position="63"/>
    </location>
</feature>